<dbReference type="OrthoDB" id="9554527at2"/>
<dbReference type="RefSeq" id="WP_108911299.1">
    <property type="nucleotide sequence ID" value="NZ_CP021886.1"/>
</dbReference>
<dbReference type="AlphaFoldDB" id="A0A2U8FG58"/>
<dbReference type="KEGG" id="had:CDV25_06710"/>
<dbReference type="EMBL" id="CP021886">
    <property type="protein sequence ID" value="AWI34485.1"/>
    <property type="molecule type" value="Genomic_DNA"/>
</dbReference>
<dbReference type="REBASE" id="250573">
    <property type="entry name" value="Hap1501IP"/>
</dbReference>
<dbReference type="Proteomes" id="UP000244890">
    <property type="component" value="Chromosome"/>
</dbReference>
<evidence type="ECO:0000313" key="1">
    <source>
        <dbReference type="EMBL" id="AWI34485.1"/>
    </source>
</evidence>
<sequence length="233" mass="26535">MKQLIDKILVEKTREGRKDGAYSRLLGDEDLGALISRIHATSISAGTFLENYIVSVAPSLPPNDIPKIFDNSLKEGIFLINKKVIKQYITTYLNMESVIEPDYIIVDCTQHFLYVIELKDGDNFDTKKSKGEVQNLKTYSKALANKVPYPWKTQIKVCMFNQNDKTKIVSGFKSCITETEAMNGEEFCRLLSINKADIDKQRSLACEKNIDFVIDELLHISVVSRKIHQKLTH</sequence>
<accession>A0A2U8FG58</accession>
<organism evidence="1 2">
    <name type="scientific">Helicobacter apodemus</name>
    <dbReference type="NCBI Taxonomy" id="135569"/>
    <lineage>
        <taxon>Bacteria</taxon>
        <taxon>Pseudomonadati</taxon>
        <taxon>Campylobacterota</taxon>
        <taxon>Epsilonproteobacteria</taxon>
        <taxon>Campylobacterales</taxon>
        <taxon>Helicobacteraceae</taxon>
        <taxon>Helicobacter</taxon>
    </lineage>
</organism>
<evidence type="ECO:0008006" key="3">
    <source>
        <dbReference type="Google" id="ProtNLM"/>
    </source>
</evidence>
<evidence type="ECO:0000313" key="2">
    <source>
        <dbReference type="Proteomes" id="UP000244890"/>
    </source>
</evidence>
<gene>
    <name evidence="1" type="ORF">CDV25_06710</name>
</gene>
<proteinExistence type="predicted"/>
<name>A0A2U8FG58_9HELI</name>
<reference evidence="1 2" key="1">
    <citation type="submission" date="2017-06" db="EMBL/GenBank/DDBJ databases">
        <title>Complete genome of Helicobacter apodemus.</title>
        <authorList>
            <person name="Cho S."/>
        </authorList>
    </citation>
    <scope>NUCLEOTIDE SEQUENCE [LARGE SCALE GENOMIC DNA]</scope>
    <source>
        <strain evidence="2">SNUVETPUB-15-01</strain>
    </source>
</reference>
<protein>
    <recommendedName>
        <fullName evidence="3">Restriction endonuclease</fullName>
    </recommendedName>
</protein>